<comment type="caution">
    <text evidence="2">The sequence shown here is derived from an EMBL/GenBank/DDBJ whole genome shotgun (WGS) entry which is preliminary data.</text>
</comment>
<dbReference type="Proteomes" id="UP000239156">
    <property type="component" value="Unassembled WGS sequence"/>
</dbReference>
<dbReference type="AlphaFoldDB" id="A0A2S4UX22"/>
<evidence type="ECO:0000313" key="2">
    <source>
        <dbReference type="EMBL" id="POW01781.1"/>
    </source>
</evidence>
<keyword evidence="3" id="KW-1185">Reference proteome</keyword>
<keyword evidence="1" id="KW-0472">Membrane</keyword>
<reference evidence="2" key="1">
    <citation type="submission" date="2017-12" db="EMBL/GenBank/DDBJ databases">
        <title>Gene loss provides genomic basis for host adaptation in cereal stripe rust fungi.</title>
        <authorList>
            <person name="Xia C."/>
        </authorList>
    </citation>
    <scope>NUCLEOTIDE SEQUENCE [LARGE SCALE GENOMIC DNA]</scope>
    <source>
        <strain evidence="2">93-210</strain>
    </source>
</reference>
<feature type="transmembrane region" description="Helical" evidence="1">
    <location>
        <begin position="12"/>
        <end position="32"/>
    </location>
</feature>
<evidence type="ECO:0000313" key="3">
    <source>
        <dbReference type="Proteomes" id="UP000239156"/>
    </source>
</evidence>
<dbReference type="PANTHER" id="PTHR34862">
    <property type="entry name" value="SPARK DOMAIN-CONTAINING PROTEIN"/>
    <property type="match status" value="1"/>
</dbReference>
<proteinExistence type="predicted"/>
<keyword evidence="1" id="KW-0812">Transmembrane</keyword>
<dbReference type="VEuPathDB" id="FungiDB:PSHT_09244"/>
<keyword evidence="1" id="KW-1133">Transmembrane helix</keyword>
<protein>
    <submittedName>
        <fullName evidence="2">Uncharacterized protein</fullName>
    </submittedName>
</protein>
<gene>
    <name evidence="2" type="ORF">PSTT_12259</name>
</gene>
<sequence length="526" mass="56350">MIAVFQLISMAFVRGLVSVLMVCISYQAVVAYPRGAELGLLEQYRTKGGAATAQSFSKLSTSCQLAASSLLSGEFGTCADLMGLVSILETKESIISPINTWVTEACSVTPCDEAGLTTARKVIRKGCAVDLEEQSVAAVALYSIITHYNATRDMFCTQHKEDGTFCLPSVLGNVEERSGEKITVAEVVSLISGKLSRADRAFIAVSKETHCTDCAHAIVSQSAAMIDAIRKDSAGIKFEHAHEQHMHQVSDVCGPSFEDRKLPPTVRIAEPNYQAVVAYPRGAELGLLEQYRTKGGAATAQSFSKLSTSCQLAASSLLSGEFGTCADLMGLVSILETKESIISPINTWVTDACSVTPCDEAGLASARKVIKKGCAVDLEERSVAAVALYSIITHYNATRDMFCTQHKEDGTFCLPSVLGNVEERSGEKITVAEVVSLISGKLSPADRAFIAVSKEAYCTDCAHAIVSQSAAMIDAIKKDSAGIKFEYAHDKHMHQASDVCGPSFEDRKLPHTVQIAEPKSEDSKDD</sequence>
<name>A0A2S4UX22_9BASI</name>
<accession>A0A2S4UX22</accession>
<evidence type="ECO:0000256" key="1">
    <source>
        <dbReference type="SAM" id="Phobius"/>
    </source>
</evidence>
<dbReference type="PANTHER" id="PTHR34862:SF1">
    <property type="entry name" value="SPARK DOMAIN-CONTAINING PROTEIN"/>
    <property type="match status" value="1"/>
</dbReference>
<dbReference type="VEuPathDB" id="FungiDB:PSTT_12259"/>
<organism evidence="2 3">
    <name type="scientific">Puccinia striiformis</name>
    <dbReference type="NCBI Taxonomy" id="27350"/>
    <lineage>
        <taxon>Eukaryota</taxon>
        <taxon>Fungi</taxon>
        <taxon>Dikarya</taxon>
        <taxon>Basidiomycota</taxon>
        <taxon>Pucciniomycotina</taxon>
        <taxon>Pucciniomycetes</taxon>
        <taxon>Pucciniales</taxon>
        <taxon>Pucciniaceae</taxon>
        <taxon>Puccinia</taxon>
    </lineage>
</organism>
<dbReference type="EMBL" id="PKSL01000153">
    <property type="protein sequence ID" value="POW01781.1"/>
    <property type="molecule type" value="Genomic_DNA"/>
</dbReference>